<accession>A0A5J5LL55</accession>
<comment type="caution">
    <text evidence="1">The sequence shown here is derived from an EMBL/GenBank/DDBJ whole genome shotgun (WGS) entry which is preliminary data.</text>
</comment>
<dbReference type="Proteomes" id="UP000326244">
    <property type="component" value="Unassembled WGS sequence"/>
</dbReference>
<evidence type="ECO:0000313" key="1">
    <source>
        <dbReference type="EMBL" id="KAA9410256.1"/>
    </source>
</evidence>
<name>A0A5J5LL55_HALHI</name>
<reference evidence="1 2" key="1">
    <citation type="submission" date="2018-11" db="EMBL/GenBank/DDBJ databases">
        <title>Genomic analysis of Haloarcula hispanica CBA1121.</title>
        <authorList>
            <person name="Kim Y.B."/>
            <person name="Roh S.W."/>
        </authorList>
    </citation>
    <scope>NUCLEOTIDE SEQUENCE [LARGE SCALE GENOMIC DNA]</scope>
    <source>
        <strain evidence="1 2">CBA1121</strain>
    </source>
</reference>
<dbReference type="EMBL" id="RQWK01000001">
    <property type="protein sequence ID" value="KAA9410256.1"/>
    <property type="molecule type" value="Genomic_DNA"/>
</dbReference>
<dbReference type="AlphaFoldDB" id="A0A5J5LL55"/>
<organism evidence="1 2">
    <name type="scientific">Haloarcula hispanica</name>
    <dbReference type="NCBI Taxonomy" id="51589"/>
    <lineage>
        <taxon>Archaea</taxon>
        <taxon>Methanobacteriati</taxon>
        <taxon>Methanobacteriota</taxon>
        <taxon>Stenosarchaea group</taxon>
        <taxon>Halobacteria</taxon>
        <taxon>Halobacteriales</taxon>
        <taxon>Haloarculaceae</taxon>
        <taxon>Haloarcula</taxon>
    </lineage>
</organism>
<dbReference type="RefSeq" id="WP_151103561.1">
    <property type="nucleotide sequence ID" value="NZ_RQWK01000001.1"/>
</dbReference>
<gene>
    <name evidence="1" type="ORF">EGO51_10730</name>
</gene>
<proteinExistence type="predicted"/>
<sequence>MDSGTGRSSTSPSLLTTILDALDCSTNIVVGRLQEARRTDELITSERPVGGLGEVALRRHADHLREVLENCTPSE</sequence>
<evidence type="ECO:0000313" key="2">
    <source>
        <dbReference type="Proteomes" id="UP000326244"/>
    </source>
</evidence>
<protein>
    <submittedName>
        <fullName evidence="1">Uncharacterized protein</fullName>
    </submittedName>
</protein>